<dbReference type="Pfam" id="PF19029">
    <property type="entry name" value="DUF883_C"/>
    <property type="match status" value="1"/>
</dbReference>
<feature type="domain" description="DUF883" evidence="1">
    <location>
        <begin position="48"/>
        <end position="69"/>
    </location>
</feature>
<organism evidence="2 3">
    <name type="scientific">Methylobacter tundripaludum (strain ATCC BAA-1195 / DSM 17260 / SV96)</name>
    <dbReference type="NCBI Taxonomy" id="697282"/>
    <lineage>
        <taxon>Bacteria</taxon>
        <taxon>Pseudomonadati</taxon>
        <taxon>Pseudomonadota</taxon>
        <taxon>Gammaproteobacteria</taxon>
        <taxon>Methylococcales</taxon>
        <taxon>Methylococcaceae</taxon>
        <taxon>Methylobacter</taxon>
    </lineage>
</organism>
<keyword evidence="3" id="KW-1185">Reference proteome</keyword>
<proteinExistence type="predicted"/>
<dbReference type="EMBL" id="JH109153">
    <property type="protein sequence ID" value="EGW20490.1"/>
    <property type="molecule type" value="Genomic_DNA"/>
</dbReference>
<name>G3IZW8_METTV</name>
<dbReference type="OrthoDB" id="5570179at2"/>
<evidence type="ECO:0000259" key="1">
    <source>
        <dbReference type="Pfam" id="PF19029"/>
    </source>
</evidence>
<gene>
    <name evidence="2" type="ORF">Mettu_3635</name>
</gene>
<dbReference type="HOGENOM" id="CLU_132623_5_0_6"/>
<sequence>MEIIDKAANSANETVDKVASATNQAAEALGKKGEQLKNAEQQLIEDCRVYVRDNPITSVGIAVAAGFLLSRVVSGR</sequence>
<reference evidence="2 3" key="1">
    <citation type="submission" date="2011-06" db="EMBL/GenBank/DDBJ databases">
        <title>Genomic sequence of Methylobacter tundripaludum SV96.</title>
        <authorList>
            <consortium name="US DOE Joint Genome Institute"/>
            <person name="Lucas S."/>
            <person name="Han J."/>
            <person name="Lapidus A."/>
            <person name="Cheng J.-F."/>
            <person name="Goodwin L."/>
            <person name="Pitluck S."/>
            <person name="Held B."/>
            <person name="Detter J.C."/>
            <person name="Han C."/>
            <person name="Tapia R."/>
            <person name="Land M."/>
            <person name="Hauser L."/>
            <person name="Kyrpides N."/>
            <person name="Ivanova N."/>
            <person name="Ovchinnikova G."/>
            <person name="Pagani I."/>
            <person name="Klotz M.G."/>
            <person name="Dispirito A.A."/>
            <person name="Murrell J.C."/>
            <person name="Dunfield P."/>
            <person name="Kalyuzhnaya M.G."/>
            <person name="Svenning M."/>
            <person name="Trotsenko Y.A."/>
            <person name="Stein L.Y."/>
            <person name="Woyke T."/>
        </authorList>
    </citation>
    <scope>NUCLEOTIDE SEQUENCE [LARGE SCALE GENOMIC DNA]</scope>
    <source>
        <strain evidence="3">ATCC BAA-1195 / DSM 17260 / SV96</strain>
    </source>
</reference>
<dbReference type="Proteomes" id="UP000004664">
    <property type="component" value="Unassembled WGS sequence"/>
</dbReference>
<accession>G3IZW8</accession>
<evidence type="ECO:0000313" key="2">
    <source>
        <dbReference type="EMBL" id="EGW20490.1"/>
    </source>
</evidence>
<dbReference type="eggNOG" id="COG4575">
    <property type="taxonomic scope" value="Bacteria"/>
</dbReference>
<evidence type="ECO:0000313" key="3">
    <source>
        <dbReference type="Proteomes" id="UP000004664"/>
    </source>
</evidence>
<dbReference type="AlphaFoldDB" id="G3IZW8"/>
<dbReference type="STRING" id="697282.Mettu_3635"/>
<dbReference type="InterPro" id="IPR043605">
    <property type="entry name" value="DUF883_C"/>
</dbReference>
<protein>
    <recommendedName>
        <fullName evidence="1">DUF883 domain-containing protein</fullName>
    </recommendedName>
</protein>
<dbReference type="RefSeq" id="WP_006892820.1">
    <property type="nucleotide sequence ID" value="NZ_JH109153.1"/>
</dbReference>